<feature type="transmembrane region" description="Helical" evidence="1">
    <location>
        <begin position="45"/>
        <end position="66"/>
    </location>
</feature>
<dbReference type="EMBL" id="JASPKY010000869">
    <property type="protein sequence ID" value="KAK9680780.1"/>
    <property type="molecule type" value="Genomic_DNA"/>
</dbReference>
<gene>
    <name evidence="2" type="ORF">QE152_g38824</name>
</gene>
<keyword evidence="1" id="KW-1133">Transmembrane helix</keyword>
<evidence type="ECO:0000313" key="2">
    <source>
        <dbReference type="EMBL" id="KAK9680780.1"/>
    </source>
</evidence>
<proteinExistence type="predicted"/>
<name>A0AAW1HVW5_POPJA</name>
<sequence length="67" mass="7769">MVYVMAPINWRSSARAVAGVIKKHTQKCILPPFATKRVSLLTNLFCFYNTYITVFFKLHLIIIYFIG</sequence>
<keyword evidence="1" id="KW-0812">Transmembrane</keyword>
<evidence type="ECO:0000313" key="3">
    <source>
        <dbReference type="Proteomes" id="UP001458880"/>
    </source>
</evidence>
<organism evidence="2 3">
    <name type="scientific">Popillia japonica</name>
    <name type="common">Japanese beetle</name>
    <dbReference type="NCBI Taxonomy" id="7064"/>
    <lineage>
        <taxon>Eukaryota</taxon>
        <taxon>Metazoa</taxon>
        <taxon>Ecdysozoa</taxon>
        <taxon>Arthropoda</taxon>
        <taxon>Hexapoda</taxon>
        <taxon>Insecta</taxon>
        <taxon>Pterygota</taxon>
        <taxon>Neoptera</taxon>
        <taxon>Endopterygota</taxon>
        <taxon>Coleoptera</taxon>
        <taxon>Polyphaga</taxon>
        <taxon>Scarabaeiformia</taxon>
        <taxon>Scarabaeidae</taxon>
        <taxon>Rutelinae</taxon>
        <taxon>Popillia</taxon>
    </lineage>
</organism>
<comment type="caution">
    <text evidence="2">The sequence shown here is derived from an EMBL/GenBank/DDBJ whole genome shotgun (WGS) entry which is preliminary data.</text>
</comment>
<keyword evidence="3" id="KW-1185">Reference proteome</keyword>
<reference evidence="2 3" key="1">
    <citation type="journal article" date="2024" name="BMC Genomics">
        <title>De novo assembly and annotation of Popillia japonica's genome with initial clues to its potential as an invasive pest.</title>
        <authorList>
            <person name="Cucini C."/>
            <person name="Boschi S."/>
            <person name="Funari R."/>
            <person name="Cardaioli E."/>
            <person name="Iannotti N."/>
            <person name="Marturano G."/>
            <person name="Paoli F."/>
            <person name="Bruttini M."/>
            <person name="Carapelli A."/>
            <person name="Frati F."/>
            <person name="Nardi F."/>
        </authorList>
    </citation>
    <scope>NUCLEOTIDE SEQUENCE [LARGE SCALE GENOMIC DNA]</scope>
    <source>
        <strain evidence="2">DMR45628</strain>
    </source>
</reference>
<protein>
    <submittedName>
        <fullName evidence="2">Uncharacterized protein</fullName>
    </submittedName>
</protein>
<dbReference type="AlphaFoldDB" id="A0AAW1HVW5"/>
<keyword evidence="1" id="KW-0472">Membrane</keyword>
<dbReference type="Proteomes" id="UP001458880">
    <property type="component" value="Unassembled WGS sequence"/>
</dbReference>
<accession>A0AAW1HVW5</accession>
<evidence type="ECO:0000256" key="1">
    <source>
        <dbReference type="SAM" id="Phobius"/>
    </source>
</evidence>